<dbReference type="AlphaFoldDB" id="A0A1A9WXQ0"/>
<evidence type="ECO:0000256" key="10">
    <source>
        <dbReference type="RuleBase" id="RU351113"/>
    </source>
</evidence>
<comment type="subcellular location">
    <subcellularLocation>
        <location evidence="1 10">Cell membrane</location>
        <topology evidence="1 10">Multi-pass membrane protein</topology>
    </subcellularLocation>
</comment>
<dbReference type="GO" id="GO:0007165">
    <property type="term" value="P:signal transduction"/>
    <property type="evidence" value="ECO:0007669"/>
    <property type="project" value="UniProtKB-KW"/>
</dbReference>
<feature type="transmembrane region" description="Helical" evidence="10">
    <location>
        <begin position="176"/>
        <end position="197"/>
    </location>
</feature>
<keyword evidence="4 10" id="KW-0812">Transmembrane</keyword>
<keyword evidence="7 10" id="KW-0472">Membrane</keyword>
<dbReference type="InterPro" id="IPR004117">
    <property type="entry name" value="7tm6_olfct_rcpt"/>
</dbReference>
<evidence type="ECO:0000256" key="1">
    <source>
        <dbReference type="ARBA" id="ARBA00004651"/>
    </source>
</evidence>
<protein>
    <recommendedName>
        <fullName evidence="10">Odorant receptor</fullName>
    </recommendedName>
</protein>
<dbReference type="PANTHER" id="PTHR21137">
    <property type="entry name" value="ODORANT RECEPTOR"/>
    <property type="match status" value="1"/>
</dbReference>
<sequence length="374" mass="44236">MDVQLRVAEFRYKALARFYVVCLTLFVSVYYPIHLIIGLLMQSNKEDFFNYFFMTQAALVCSLKYLFLRMNLKNIERVIKMYSELDKRASTADENIYFIRHHQQRADLIMKIFSLNYFSTNLFAFVGAIVDKEQRLMFPAWFPFDWKSSSTLYWSALLYQFIGINMLIVQNLLNDAVGPMSLCLLTGHVHLLTMRVARIGYNKRKSQQYHENELRLCIEDHLKLLEAFKLLENSLSSLQFILFFNTGLNACIVIVNLLFYSRILYDYIYYSCFLFVVFMEVFPCYFYGSMLYEEFKQLPYAVFSSNWIEQSRNYRQDIIMFMEMALRSLTMSAGGIVEINLSSFFAICKTAYSLFTLILAMKRGEHSRIRNFIT</sequence>
<comment type="similarity">
    <text evidence="10">Belongs to the insect chemoreceptor superfamily. Heteromeric odorant receptor channel (TC 1.A.69) family.</text>
</comment>
<dbReference type="PANTHER" id="PTHR21137:SF35">
    <property type="entry name" value="ODORANT RECEPTOR 19A-RELATED"/>
    <property type="match status" value="1"/>
</dbReference>
<feature type="transmembrane region" description="Helical" evidence="10">
    <location>
        <begin position="151"/>
        <end position="170"/>
    </location>
</feature>
<accession>A0A1A9WXQ0</accession>
<feature type="transmembrane region" description="Helical" evidence="10">
    <location>
        <begin position="267"/>
        <end position="288"/>
    </location>
</feature>
<reference evidence="12" key="1">
    <citation type="submission" date="2014-03" db="EMBL/GenBank/DDBJ databases">
        <authorList>
            <person name="Aksoy S."/>
            <person name="Warren W."/>
            <person name="Wilson R.K."/>
        </authorList>
    </citation>
    <scope>NUCLEOTIDE SEQUENCE [LARGE SCALE GENOMIC DNA]</scope>
    <source>
        <strain evidence="12">IAEA</strain>
    </source>
</reference>
<evidence type="ECO:0000256" key="7">
    <source>
        <dbReference type="ARBA" id="ARBA00023136"/>
    </source>
</evidence>
<keyword evidence="5 10" id="KW-0552">Olfaction</keyword>
<feature type="transmembrane region" description="Helical" evidence="10">
    <location>
        <begin position="240"/>
        <end position="261"/>
    </location>
</feature>
<organism evidence="11 12">
    <name type="scientific">Glossina brevipalpis</name>
    <dbReference type="NCBI Taxonomy" id="37001"/>
    <lineage>
        <taxon>Eukaryota</taxon>
        <taxon>Metazoa</taxon>
        <taxon>Ecdysozoa</taxon>
        <taxon>Arthropoda</taxon>
        <taxon>Hexapoda</taxon>
        <taxon>Insecta</taxon>
        <taxon>Pterygota</taxon>
        <taxon>Neoptera</taxon>
        <taxon>Endopterygota</taxon>
        <taxon>Diptera</taxon>
        <taxon>Brachycera</taxon>
        <taxon>Muscomorpha</taxon>
        <taxon>Hippoboscoidea</taxon>
        <taxon>Glossinidae</taxon>
        <taxon>Glossina</taxon>
    </lineage>
</organism>
<dbReference type="EnsemblMetazoa" id="GBRI036342-RA">
    <property type="protein sequence ID" value="GBRI036342-PA"/>
    <property type="gene ID" value="GBRI036342"/>
</dbReference>
<evidence type="ECO:0000256" key="8">
    <source>
        <dbReference type="ARBA" id="ARBA00023170"/>
    </source>
</evidence>
<evidence type="ECO:0000256" key="6">
    <source>
        <dbReference type="ARBA" id="ARBA00022989"/>
    </source>
</evidence>
<keyword evidence="12" id="KW-1185">Reference proteome</keyword>
<proteinExistence type="inferred from homology"/>
<evidence type="ECO:0000313" key="11">
    <source>
        <dbReference type="EnsemblMetazoa" id="GBRI036342-PA"/>
    </source>
</evidence>
<evidence type="ECO:0000256" key="9">
    <source>
        <dbReference type="ARBA" id="ARBA00023224"/>
    </source>
</evidence>
<dbReference type="GO" id="GO:0005886">
    <property type="term" value="C:plasma membrane"/>
    <property type="evidence" value="ECO:0007669"/>
    <property type="project" value="UniProtKB-SubCell"/>
</dbReference>
<feature type="transmembrane region" description="Helical" evidence="10">
    <location>
        <begin position="108"/>
        <end position="130"/>
    </location>
</feature>
<evidence type="ECO:0000256" key="2">
    <source>
        <dbReference type="ARBA" id="ARBA00022475"/>
    </source>
</evidence>
<dbReference type="STRING" id="37001.A0A1A9WXQ0"/>
<comment type="caution">
    <text evidence="10">Lacks conserved residue(s) required for the propagation of feature annotation.</text>
</comment>
<keyword evidence="2" id="KW-1003">Cell membrane</keyword>
<dbReference type="GO" id="GO:0005549">
    <property type="term" value="F:odorant binding"/>
    <property type="evidence" value="ECO:0007669"/>
    <property type="project" value="InterPro"/>
</dbReference>
<feature type="transmembrane region" description="Helical" evidence="10">
    <location>
        <begin position="48"/>
        <end position="67"/>
    </location>
</feature>
<evidence type="ECO:0000256" key="3">
    <source>
        <dbReference type="ARBA" id="ARBA00022606"/>
    </source>
</evidence>
<evidence type="ECO:0000256" key="4">
    <source>
        <dbReference type="ARBA" id="ARBA00022692"/>
    </source>
</evidence>
<keyword evidence="3 10" id="KW-0716">Sensory transduction</keyword>
<dbReference type="Proteomes" id="UP000091820">
    <property type="component" value="Unassembled WGS sequence"/>
</dbReference>
<keyword evidence="8 10" id="KW-0675">Receptor</keyword>
<feature type="transmembrane region" description="Helical" evidence="10">
    <location>
        <begin position="343"/>
        <end position="361"/>
    </location>
</feature>
<reference evidence="11" key="2">
    <citation type="submission" date="2020-05" db="UniProtKB">
        <authorList>
            <consortium name="EnsemblMetazoa"/>
        </authorList>
    </citation>
    <scope>IDENTIFICATION</scope>
    <source>
        <strain evidence="11">IAEA</strain>
    </source>
</reference>
<keyword evidence="6 10" id="KW-1133">Transmembrane helix</keyword>
<evidence type="ECO:0000313" key="12">
    <source>
        <dbReference type="Proteomes" id="UP000091820"/>
    </source>
</evidence>
<dbReference type="VEuPathDB" id="VectorBase:GBRI036342"/>
<keyword evidence="9 10" id="KW-0807">Transducer</keyword>
<dbReference type="Pfam" id="PF02949">
    <property type="entry name" value="7tm_6"/>
    <property type="match status" value="1"/>
</dbReference>
<feature type="transmembrane region" description="Helical" evidence="10">
    <location>
        <begin position="18"/>
        <end position="41"/>
    </location>
</feature>
<evidence type="ECO:0000256" key="5">
    <source>
        <dbReference type="ARBA" id="ARBA00022725"/>
    </source>
</evidence>
<dbReference type="GO" id="GO:0004984">
    <property type="term" value="F:olfactory receptor activity"/>
    <property type="evidence" value="ECO:0007669"/>
    <property type="project" value="InterPro"/>
</dbReference>
<name>A0A1A9WXQ0_9MUSC</name>